<feature type="non-terminal residue" evidence="1">
    <location>
        <position position="1"/>
    </location>
</feature>
<name>A0A382JEP1_9ZZZZ</name>
<evidence type="ECO:0000313" key="1">
    <source>
        <dbReference type="EMBL" id="SVC10129.1"/>
    </source>
</evidence>
<evidence type="ECO:0008006" key="2">
    <source>
        <dbReference type="Google" id="ProtNLM"/>
    </source>
</evidence>
<reference evidence="1" key="1">
    <citation type="submission" date="2018-05" db="EMBL/GenBank/DDBJ databases">
        <authorList>
            <person name="Lanie J.A."/>
            <person name="Ng W.-L."/>
            <person name="Kazmierczak K.M."/>
            <person name="Andrzejewski T.M."/>
            <person name="Davidsen T.M."/>
            <person name="Wayne K.J."/>
            <person name="Tettelin H."/>
            <person name="Glass J.I."/>
            <person name="Rusch D."/>
            <person name="Podicherti R."/>
            <person name="Tsui H.-C.T."/>
            <person name="Winkler M.E."/>
        </authorList>
    </citation>
    <scope>NUCLEOTIDE SEQUENCE</scope>
</reference>
<proteinExistence type="predicted"/>
<dbReference type="AlphaFoldDB" id="A0A382JEP1"/>
<accession>A0A382JEP1</accession>
<organism evidence="1">
    <name type="scientific">marine metagenome</name>
    <dbReference type="NCBI Taxonomy" id="408172"/>
    <lineage>
        <taxon>unclassified sequences</taxon>
        <taxon>metagenomes</taxon>
        <taxon>ecological metagenomes</taxon>
    </lineage>
</organism>
<gene>
    <name evidence="1" type="ORF">METZ01_LOCUS262983</name>
</gene>
<dbReference type="EMBL" id="UINC01073608">
    <property type="protein sequence ID" value="SVC10129.1"/>
    <property type="molecule type" value="Genomic_DNA"/>
</dbReference>
<sequence length="156" mass="17138">FAVKGFSEALINDLRINAPHLSVSVVMPGHIGTSIAINSGRVLGHSAPLDMSEEEVRVLRGNMMNQPGPMSEVVMNMSDDQIRQAMHERGIAFRDNAPTSAGEAAKVILDGVREKRWRILVGDDAHRLDARVRANPEDVYDLDFTALSSIFEEDNA</sequence>
<protein>
    <recommendedName>
        <fullName evidence="2">Short-chain dehydrogenase</fullName>
    </recommendedName>
</protein>